<dbReference type="AlphaFoldDB" id="A0A5J4RPW1"/>
<keyword evidence="1" id="KW-1133">Transmembrane helix</keyword>
<keyword evidence="1" id="KW-0472">Membrane</keyword>
<keyword evidence="1 3" id="KW-0812">Transmembrane</keyword>
<feature type="domain" description="MacB-like periplasmic core" evidence="2">
    <location>
        <begin position="26"/>
        <end position="193"/>
    </location>
</feature>
<sequence>MLSLFIAKRIYRDNAVGKRVSRPAVLIAVMGIAIGLVIMIIAVSVAVGFKKEVRDKIVGFGSHIQINNLDVVHSYEAYPIVVDDSLMSALYNYPEVAHVQRYSAKAGMIQTDDAFQGMILKGVGEEYDISFFREYLIEGEIPQFTNSVASNQVVLSKTMATKLKLRLGDRLYTYYIQDNIRARRLTVAGIYQTNFSEYD</sequence>
<reference evidence="3" key="1">
    <citation type="submission" date="2019-03" db="EMBL/GenBank/DDBJ databases">
        <title>Single cell metagenomics reveals metabolic interactions within the superorganism composed of flagellate Streblomastix strix and complex community of Bacteroidetes bacteria on its surface.</title>
        <authorList>
            <person name="Treitli S.C."/>
            <person name="Kolisko M."/>
            <person name="Husnik F."/>
            <person name="Keeling P."/>
            <person name="Hampl V."/>
        </authorList>
    </citation>
    <scope>NUCLEOTIDE SEQUENCE</scope>
    <source>
        <strain evidence="3">STM</strain>
    </source>
</reference>
<feature type="non-terminal residue" evidence="3">
    <location>
        <position position="199"/>
    </location>
</feature>
<comment type="caution">
    <text evidence="3">The sequence shown here is derived from an EMBL/GenBank/DDBJ whole genome shotgun (WGS) entry which is preliminary data.</text>
</comment>
<dbReference type="GO" id="GO:0098797">
    <property type="term" value="C:plasma membrane protein complex"/>
    <property type="evidence" value="ECO:0007669"/>
    <property type="project" value="TreeGrafter"/>
</dbReference>
<organism evidence="3">
    <name type="scientific">termite gut metagenome</name>
    <dbReference type="NCBI Taxonomy" id="433724"/>
    <lineage>
        <taxon>unclassified sequences</taxon>
        <taxon>metagenomes</taxon>
        <taxon>organismal metagenomes</taxon>
    </lineage>
</organism>
<gene>
    <name evidence="3" type="ORF">EZS27_016253</name>
</gene>
<dbReference type="PANTHER" id="PTHR30489:SF0">
    <property type="entry name" value="LIPOPROTEIN-RELEASING SYSTEM TRANSMEMBRANE PROTEIN LOLE"/>
    <property type="match status" value="1"/>
</dbReference>
<keyword evidence="3" id="KW-0449">Lipoprotein</keyword>
<dbReference type="GO" id="GO:0044874">
    <property type="term" value="P:lipoprotein localization to outer membrane"/>
    <property type="evidence" value="ECO:0007669"/>
    <property type="project" value="TreeGrafter"/>
</dbReference>
<dbReference type="Pfam" id="PF12704">
    <property type="entry name" value="MacB_PCD"/>
    <property type="match status" value="1"/>
</dbReference>
<dbReference type="EMBL" id="SNRY01000883">
    <property type="protein sequence ID" value="KAA6335532.1"/>
    <property type="molecule type" value="Genomic_DNA"/>
</dbReference>
<evidence type="ECO:0000259" key="2">
    <source>
        <dbReference type="Pfam" id="PF12704"/>
    </source>
</evidence>
<dbReference type="InterPro" id="IPR051447">
    <property type="entry name" value="Lipoprotein-release_system"/>
</dbReference>
<dbReference type="InterPro" id="IPR025857">
    <property type="entry name" value="MacB_PCD"/>
</dbReference>
<evidence type="ECO:0000256" key="1">
    <source>
        <dbReference type="SAM" id="Phobius"/>
    </source>
</evidence>
<dbReference type="PANTHER" id="PTHR30489">
    <property type="entry name" value="LIPOPROTEIN-RELEASING SYSTEM TRANSMEMBRANE PROTEIN LOLE"/>
    <property type="match status" value="1"/>
</dbReference>
<feature type="transmembrane region" description="Helical" evidence="1">
    <location>
        <begin position="24"/>
        <end position="49"/>
    </location>
</feature>
<protein>
    <submittedName>
        <fullName evidence="3">Lipoprotein-releasing system transmembrane protein LolE</fullName>
    </submittedName>
</protein>
<name>A0A5J4RPW1_9ZZZZ</name>
<evidence type="ECO:0000313" key="3">
    <source>
        <dbReference type="EMBL" id="KAA6335532.1"/>
    </source>
</evidence>
<proteinExistence type="predicted"/>
<accession>A0A5J4RPW1</accession>